<dbReference type="PANTHER" id="PTHR33601">
    <property type="entry name" value="PROTEIN LITTLE ZIPPER 4"/>
    <property type="match status" value="1"/>
</dbReference>
<dbReference type="Proteomes" id="UP001177003">
    <property type="component" value="Chromosome 6"/>
</dbReference>
<dbReference type="PANTHER" id="PTHR33601:SF21">
    <property type="entry name" value="PROTEIN LITTLE ZIPPER 1-LIKE"/>
    <property type="match status" value="1"/>
</dbReference>
<reference evidence="2" key="1">
    <citation type="submission" date="2023-04" db="EMBL/GenBank/DDBJ databases">
        <authorList>
            <person name="Vijverberg K."/>
            <person name="Xiong W."/>
            <person name="Schranz E."/>
        </authorList>
    </citation>
    <scope>NUCLEOTIDE SEQUENCE</scope>
</reference>
<feature type="region of interest" description="Disordered" evidence="1">
    <location>
        <begin position="1"/>
        <end position="26"/>
    </location>
</feature>
<accession>A0AA36EAB3</accession>
<gene>
    <name evidence="2" type="ORF">LSALG_LOCUS28221</name>
</gene>
<keyword evidence="3" id="KW-1185">Reference proteome</keyword>
<name>A0AA36EAB3_LACSI</name>
<evidence type="ECO:0000313" key="3">
    <source>
        <dbReference type="Proteomes" id="UP001177003"/>
    </source>
</evidence>
<dbReference type="AlphaFoldDB" id="A0AA36EAB3"/>
<protein>
    <submittedName>
        <fullName evidence="2">Uncharacterized protein</fullName>
    </submittedName>
</protein>
<dbReference type="EMBL" id="OX465082">
    <property type="protein sequence ID" value="CAI9288954.1"/>
    <property type="molecule type" value="Genomic_DNA"/>
</dbReference>
<evidence type="ECO:0000313" key="2">
    <source>
        <dbReference type="EMBL" id="CAI9288954.1"/>
    </source>
</evidence>
<dbReference type="InterPro" id="IPR039312">
    <property type="entry name" value="ZPR"/>
</dbReference>
<proteinExistence type="predicted"/>
<organism evidence="2 3">
    <name type="scientific">Lactuca saligna</name>
    <name type="common">Willowleaf lettuce</name>
    <dbReference type="NCBI Taxonomy" id="75948"/>
    <lineage>
        <taxon>Eukaryota</taxon>
        <taxon>Viridiplantae</taxon>
        <taxon>Streptophyta</taxon>
        <taxon>Embryophyta</taxon>
        <taxon>Tracheophyta</taxon>
        <taxon>Spermatophyta</taxon>
        <taxon>Magnoliopsida</taxon>
        <taxon>eudicotyledons</taxon>
        <taxon>Gunneridae</taxon>
        <taxon>Pentapetalae</taxon>
        <taxon>asterids</taxon>
        <taxon>campanulids</taxon>
        <taxon>Asterales</taxon>
        <taxon>Asteraceae</taxon>
        <taxon>Cichorioideae</taxon>
        <taxon>Cichorieae</taxon>
        <taxon>Lactucinae</taxon>
        <taxon>Lactuca</taxon>
    </lineage>
</organism>
<sequence length="119" mass="14199">MCTSNTTECMSPPSYHFHTQKTKSKQTKFRMRNQVRIHRLNRVDKFIEEKIKQEMELKNLKLYMENMSILEENERLRNKATILHQENLALLSLLENKRLFSTRSTLEPLMVGTEASYHV</sequence>
<evidence type="ECO:0000256" key="1">
    <source>
        <dbReference type="SAM" id="MobiDB-lite"/>
    </source>
</evidence>